<dbReference type="RefSeq" id="WP_198570871.1">
    <property type="nucleotide sequence ID" value="NZ_CP066167.1"/>
</dbReference>
<dbReference type="PANTHER" id="PTHR42844:SF1">
    <property type="entry name" value="DIHYDRONEOPTERIN ALDOLASE 1-RELATED"/>
    <property type="match status" value="1"/>
</dbReference>
<comment type="catalytic activity">
    <reaction evidence="2 8">
        <text>7,8-dihydroneopterin = 6-hydroxymethyl-7,8-dihydropterin + glycolaldehyde</text>
        <dbReference type="Rhea" id="RHEA:10540"/>
        <dbReference type="ChEBI" id="CHEBI:17001"/>
        <dbReference type="ChEBI" id="CHEBI:17071"/>
        <dbReference type="ChEBI" id="CHEBI:44841"/>
        <dbReference type="EC" id="4.1.2.25"/>
    </reaction>
</comment>
<dbReference type="InterPro" id="IPR043133">
    <property type="entry name" value="GTP-CH-I_C/QueF"/>
</dbReference>
<dbReference type="NCBIfam" id="TIGR00526">
    <property type="entry name" value="folB_dom"/>
    <property type="match status" value="1"/>
</dbReference>
<organism evidence="10 11">
    <name type="scientific">Spongiibacter nanhainus</name>
    <dbReference type="NCBI Taxonomy" id="2794344"/>
    <lineage>
        <taxon>Bacteria</taxon>
        <taxon>Pseudomonadati</taxon>
        <taxon>Pseudomonadota</taxon>
        <taxon>Gammaproteobacteria</taxon>
        <taxon>Cellvibrionales</taxon>
        <taxon>Spongiibacteraceae</taxon>
        <taxon>Spongiibacter</taxon>
    </lineage>
</organism>
<dbReference type="GO" id="GO:0016853">
    <property type="term" value="F:isomerase activity"/>
    <property type="evidence" value="ECO:0007669"/>
    <property type="project" value="UniProtKB-KW"/>
</dbReference>
<dbReference type="GO" id="GO:0004150">
    <property type="term" value="F:dihydroneopterin aldolase activity"/>
    <property type="evidence" value="ECO:0007669"/>
    <property type="project" value="UniProtKB-UniRule"/>
</dbReference>
<name>A0A7T4UR60_9GAMM</name>
<reference evidence="10 11" key="1">
    <citation type="submission" date="2020-12" db="EMBL/GenBank/DDBJ databases">
        <authorList>
            <person name="Shan Y."/>
        </authorList>
    </citation>
    <scope>NUCLEOTIDE SEQUENCE [LARGE SCALE GENOMIC DNA]</scope>
    <source>
        <strain evidence="11">csc3.9</strain>
    </source>
</reference>
<dbReference type="InterPro" id="IPR006156">
    <property type="entry name" value="Dihydroneopterin_aldolase"/>
</dbReference>
<keyword evidence="6" id="KW-0413">Isomerase</keyword>
<comment type="pathway">
    <text evidence="3 8">Cofactor biosynthesis; tetrahydrofolate biosynthesis; 2-amino-4-hydroxy-6-hydroxymethyl-7,8-dihydropteridine diphosphate from 7,8-dihydroneopterin triphosphate: step 3/4.</text>
</comment>
<evidence type="ECO:0000259" key="9">
    <source>
        <dbReference type="SMART" id="SM00905"/>
    </source>
</evidence>
<accession>A0A7T4UR60</accession>
<dbReference type="AlphaFoldDB" id="A0A7T4UR60"/>
<evidence type="ECO:0000256" key="2">
    <source>
        <dbReference type="ARBA" id="ARBA00001353"/>
    </source>
</evidence>
<comment type="similarity">
    <text evidence="4 8">Belongs to the DHNA family.</text>
</comment>
<dbReference type="InterPro" id="IPR006157">
    <property type="entry name" value="FolB_dom"/>
</dbReference>
<evidence type="ECO:0000256" key="7">
    <source>
        <dbReference type="ARBA" id="ARBA00023239"/>
    </source>
</evidence>
<evidence type="ECO:0000313" key="10">
    <source>
        <dbReference type="EMBL" id="QQD19386.1"/>
    </source>
</evidence>
<dbReference type="GO" id="GO:0005737">
    <property type="term" value="C:cytoplasm"/>
    <property type="evidence" value="ECO:0007669"/>
    <property type="project" value="TreeGrafter"/>
</dbReference>
<dbReference type="KEGG" id="snan:I6N98_05905"/>
<evidence type="ECO:0000313" key="11">
    <source>
        <dbReference type="Proteomes" id="UP000596063"/>
    </source>
</evidence>
<dbReference type="Pfam" id="PF02152">
    <property type="entry name" value="FolB"/>
    <property type="match status" value="1"/>
</dbReference>
<gene>
    <name evidence="10" type="primary">folB</name>
    <name evidence="10" type="ORF">I6N98_05905</name>
</gene>
<dbReference type="SMART" id="SM00905">
    <property type="entry name" value="FolB"/>
    <property type="match status" value="1"/>
</dbReference>
<keyword evidence="5 8" id="KW-0289">Folate biosynthesis</keyword>
<comment type="function">
    <text evidence="8">Catalyzes the conversion of 7,8-dihydroneopterin to 6-hydroxymethyl-7,8-dihydropterin.</text>
</comment>
<dbReference type="GO" id="GO:0046654">
    <property type="term" value="P:tetrahydrofolate biosynthetic process"/>
    <property type="evidence" value="ECO:0007669"/>
    <property type="project" value="UniProtKB-UniRule"/>
</dbReference>
<evidence type="ECO:0000256" key="1">
    <source>
        <dbReference type="ARBA" id="ARBA00000693"/>
    </source>
</evidence>
<dbReference type="CDD" id="cd00534">
    <property type="entry name" value="DHNA_DHNTPE"/>
    <property type="match status" value="1"/>
</dbReference>
<protein>
    <recommendedName>
        <fullName evidence="8">7,8-dihydroneopterin aldolase</fullName>
        <ecNumber evidence="8">4.1.2.25</ecNumber>
    </recommendedName>
</protein>
<dbReference type="EC" id="4.1.2.25" evidence="8"/>
<dbReference type="Proteomes" id="UP000596063">
    <property type="component" value="Chromosome"/>
</dbReference>
<feature type="domain" description="Dihydroneopterin aldolase/epimerase" evidence="9">
    <location>
        <begin position="4"/>
        <end position="114"/>
    </location>
</feature>
<dbReference type="UniPathway" id="UPA00077">
    <property type="reaction ID" value="UER00154"/>
</dbReference>
<dbReference type="SUPFAM" id="SSF55620">
    <property type="entry name" value="Tetrahydrobiopterin biosynthesis enzymes-like"/>
    <property type="match status" value="1"/>
</dbReference>
<dbReference type="Gene3D" id="3.30.1130.10">
    <property type="match status" value="1"/>
</dbReference>
<evidence type="ECO:0000256" key="4">
    <source>
        <dbReference type="ARBA" id="ARBA00005708"/>
    </source>
</evidence>
<evidence type="ECO:0000256" key="8">
    <source>
        <dbReference type="RuleBase" id="RU362079"/>
    </source>
</evidence>
<proteinExistence type="inferred from homology"/>
<keyword evidence="11" id="KW-1185">Reference proteome</keyword>
<dbReference type="EMBL" id="CP066167">
    <property type="protein sequence ID" value="QQD19386.1"/>
    <property type="molecule type" value="Genomic_DNA"/>
</dbReference>
<dbReference type="GO" id="GO:0046656">
    <property type="term" value="P:folic acid biosynthetic process"/>
    <property type="evidence" value="ECO:0007669"/>
    <property type="project" value="UniProtKB-UniRule"/>
</dbReference>
<dbReference type="NCBIfam" id="TIGR00525">
    <property type="entry name" value="folB"/>
    <property type="match status" value="1"/>
</dbReference>
<comment type="catalytic activity">
    <reaction evidence="1">
        <text>7,8-dihydroneopterin = 7,8-dihydromonapterin</text>
        <dbReference type="Rhea" id="RHEA:45328"/>
        <dbReference type="ChEBI" id="CHEBI:17001"/>
        <dbReference type="ChEBI" id="CHEBI:71175"/>
        <dbReference type="EC" id="5.1.99.8"/>
    </reaction>
</comment>
<evidence type="ECO:0000256" key="6">
    <source>
        <dbReference type="ARBA" id="ARBA00023235"/>
    </source>
</evidence>
<evidence type="ECO:0000256" key="5">
    <source>
        <dbReference type="ARBA" id="ARBA00022909"/>
    </source>
</evidence>
<keyword evidence="7 8" id="KW-0456">Lyase</keyword>
<sequence length="117" mass="13298">MDTVFIRGLRIETLIGIHDYERQGRQPIVLDIEMAWDNRPAAQGDDIALTLDYQKVSERLIDYVGSSECLLVETLAERCADLLREEFAIPWLRLRLSKPDAIDAADAVGVDIERGQR</sequence>
<dbReference type="PANTHER" id="PTHR42844">
    <property type="entry name" value="DIHYDRONEOPTERIN ALDOLASE 1-RELATED"/>
    <property type="match status" value="1"/>
</dbReference>
<dbReference type="FunFam" id="3.30.1130.10:FF:000002">
    <property type="entry name" value="7,8-dihydroneopterin aldolase"/>
    <property type="match status" value="1"/>
</dbReference>
<evidence type="ECO:0000256" key="3">
    <source>
        <dbReference type="ARBA" id="ARBA00005013"/>
    </source>
</evidence>